<dbReference type="GO" id="GO:0006508">
    <property type="term" value="P:proteolysis"/>
    <property type="evidence" value="ECO:0007669"/>
    <property type="project" value="UniProtKB-KW"/>
</dbReference>
<comment type="caution">
    <text evidence="4">The sequence shown here is derived from an EMBL/GenBank/DDBJ whole genome shotgun (WGS) entry which is preliminary data.</text>
</comment>
<name>A0AAD4MQE9_9BILA</name>
<dbReference type="Pfam" id="PF00026">
    <property type="entry name" value="Asp"/>
    <property type="match status" value="1"/>
</dbReference>
<proteinExistence type="inferred from homology"/>
<evidence type="ECO:0000313" key="4">
    <source>
        <dbReference type="EMBL" id="KAI1700926.1"/>
    </source>
</evidence>
<reference evidence="4" key="1">
    <citation type="submission" date="2022-01" db="EMBL/GenBank/DDBJ databases">
        <title>Genome Sequence Resource for Two Populations of Ditylenchus destructor, the Migratory Endoparasitic Phytonematode.</title>
        <authorList>
            <person name="Zhang H."/>
            <person name="Lin R."/>
            <person name="Xie B."/>
        </authorList>
    </citation>
    <scope>NUCLEOTIDE SEQUENCE</scope>
    <source>
        <strain evidence="4">BazhouSP</strain>
    </source>
</reference>
<comment type="similarity">
    <text evidence="1">Belongs to the peptidase A1 family.</text>
</comment>
<feature type="compositionally biased region" description="Basic and acidic residues" evidence="2">
    <location>
        <begin position="25"/>
        <end position="34"/>
    </location>
</feature>
<dbReference type="Gene3D" id="2.40.70.10">
    <property type="entry name" value="Acid Proteases"/>
    <property type="match status" value="2"/>
</dbReference>
<feature type="region of interest" description="Disordered" evidence="2">
    <location>
        <begin position="1"/>
        <end position="34"/>
    </location>
</feature>
<keyword evidence="5" id="KW-1185">Reference proteome</keyword>
<dbReference type="InterPro" id="IPR021109">
    <property type="entry name" value="Peptidase_aspartic_dom_sf"/>
</dbReference>
<evidence type="ECO:0000313" key="5">
    <source>
        <dbReference type="Proteomes" id="UP001201812"/>
    </source>
</evidence>
<keyword evidence="4" id="KW-0645">Protease</keyword>
<feature type="domain" description="Peptidase A1" evidence="3">
    <location>
        <begin position="50"/>
        <end position="382"/>
    </location>
</feature>
<gene>
    <name evidence="4" type="ORF">DdX_16423</name>
</gene>
<organism evidence="4 5">
    <name type="scientific">Ditylenchus destructor</name>
    <dbReference type="NCBI Taxonomy" id="166010"/>
    <lineage>
        <taxon>Eukaryota</taxon>
        <taxon>Metazoa</taxon>
        <taxon>Ecdysozoa</taxon>
        <taxon>Nematoda</taxon>
        <taxon>Chromadorea</taxon>
        <taxon>Rhabditida</taxon>
        <taxon>Tylenchina</taxon>
        <taxon>Tylenchomorpha</taxon>
        <taxon>Sphaerularioidea</taxon>
        <taxon>Anguinidae</taxon>
        <taxon>Anguininae</taxon>
        <taxon>Ditylenchus</taxon>
    </lineage>
</organism>
<evidence type="ECO:0000256" key="1">
    <source>
        <dbReference type="ARBA" id="ARBA00007447"/>
    </source>
</evidence>
<protein>
    <submittedName>
        <fullName evidence="4">Eukaryotic aspartyl protease domain-containing protein</fullName>
    </submittedName>
</protein>
<dbReference type="PANTHER" id="PTHR47966:SF8">
    <property type="entry name" value="ASPARTIC PROTEASE 1-RELATED"/>
    <property type="match status" value="1"/>
</dbReference>
<dbReference type="PROSITE" id="PS51767">
    <property type="entry name" value="PEPTIDASE_A1"/>
    <property type="match status" value="1"/>
</dbReference>
<dbReference type="AlphaFoldDB" id="A0AAD4MQE9"/>
<dbReference type="InterPro" id="IPR001461">
    <property type="entry name" value="Aspartic_peptidase_A1"/>
</dbReference>
<dbReference type="InterPro" id="IPR034164">
    <property type="entry name" value="Pepsin-like_dom"/>
</dbReference>
<sequence>MHIIPRRNGENSSPSRPRSHLSNGFERHGCSAKTDESTAEDLTLYESEYRLVNISLGTPPQNFTVAVDLFYHSDLSLFDSKVNTTIRRLSNVRKFNTNDSSTFFIVNKNYTSDYYGTVGYVGSDIMQFGDIRQRLSFGLIDNVTNYYGYYYFSCDGALGLSIFLESHSNISGMQQIMSNQELPIFSMWYNRSLSYEDSVAQMTLGHENNQNCLSDWVYAPSVQVNEFGYTESEYAVHLSSIILEIDGASRPVNVKVNRTLVIDSWGIDQYGFMPYYLKFFFVTAANATWHRNRYAYFADCDLNKAKNVILNIGGSDGNLDESSRKIVVTPAEYIRKLPKRNECVVNINGFNDVSNNRIQMPMQFYNGHCYSYNIKTRMIGISTSVKN</sequence>
<feature type="compositionally biased region" description="Polar residues" evidence="2">
    <location>
        <begin position="10"/>
        <end position="22"/>
    </location>
</feature>
<accession>A0AAD4MQE9</accession>
<dbReference type="SUPFAM" id="SSF50630">
    <property type="entry name" value="Acid proteases"/>
    <property type="match status" value="1"/>
</dbReference>
<dbReference type="CDD" id="cd05471">
    <property type="entry name" value="pepsin_like"/>
    <property type="match status" value="1"/>
</dbReference>
<evidence type="ECO:0000256" key="2">
    <source>
        <dbReference type="SAM" id="MobiDB-lite"/>
    </source>
</evidence>
<dbReference type="PANTHER" id="PTHR47966">
    <property type="entry name" value="BETA-SITE APP-CLEAVING ENZYME, ISOFORM A-RELATED"/>
    <property type="match status" value="1"/>
</dbReference>
<evidence type="ECO:0000259" key="3">
    <source>
        <dbReference type="PROSITE" id="PS51767"/>
    </source>
</evidence>
<dbReference type="InterPro" id="IPR033121">
    <property type="entry name" value="PEPTIDASE_A1"/>
</dbReference>
<keyword evidence="4" id="KW-0378">Hydrolase</keyword>
<dbReference type="EMBL" id="JAKKPZ010000131">
    <property type="protein sequence ID" value="KAI1700926.1"/>
    <property type="molecule type" value="Genomic_DNA"/>
</dbReference>
<dbReference type="GO" id="GO:0005764">
    <property type="term" value="C:lysosome"/>
    <property type="evidence" value="ECO:0007669"/>
    <property type="project" value="TreeGrafter"/>
</dbReference>
<dbReference type="GO" id="GO:0004190">
    <property type="term" value="F:aspartic-type endopeptidase activity"/>
    <property type="evidence" value="ECO:0007669"/>
    <property type="project" value="InterPro"/>
</dbReference>
<dbReference type="Proteomes" id="UP001201812">
    <property type="component" value="Unassembled WGS sequence"/>
</dbReference>